<proteinExistence type="inferred from homology"/>
<evidence type="ECO:0000256" key="2">
    <source>
        <dbReference type="ARBA" id="ARBA00010610"/>
    </source>
</evidence>
<dbReference type="InterPro" id="IPR027444">
    <property type="entry name" value="H-NS_C_dom"/>
</dbReference>
<evidence type="ECO:0000256" key="5">
    <source>
        <dbReference type="SAM" id="MobiDB-lite"/>
    </source>
</evidence>
<accession>A0ABV6JP24</accession>
<dbReference type="SMART" id="SM00528">
    <property type="entry name" value="HNS"/>
    <property type="match status" value="1"/>
</dbReference>
<comment type="subcellular location">
    <subcellularLocation>
        <location evidence="1">Cytoplasm</location>
        <location evidence="1">Nucleoid</location>
    </subcellularLocation>
</comment>
<evidence type="ECO:0000313" key="7">
    <source>
        <dbReference type="EMBL" id="MFC0407469.1"/>
    </source>
</evidence>
<comment type="caution">
    <text evidence="7">The sequence shown here is derived from an EMBL/GenBank/DDBJ whole genome shotgun (WGS) entry which is preliminary data.</text>
</comment>
<gene>
    <name evidence="7" type="ORF">ACFFGY_04365</name>
</gene>
<evidence type="ECO:0000256" key="3">
    <source>
        <dbReference type="ARBA" id="ARBA00022490"/>
    </source>
</evidence>
<keyword evidence="3" id="KW-0963">Cytoplasm</keyword>
<protein>
    <submittedName>
        <fullName evidence="7">H-NS family nucleoid-associated regulatory protein</fullName>
    </submittedName>
</protein>
<name>A0ABV6JP24_9PROT</name>
<dbReference type="PANTHER" id="PTHR38097:SF2">
    <property type="entry name" value="DNA-BINDING PROTEIN STPA"/>
    <property type="match status" value="1"/>
</dbReference>
<evidence type="ECO:0000259" key="6">
    <source>
        <dbReference type="SMART" id="SM00528"/>
    </source>
</evidence>
<comment type="similarity">
    <text evidence="2">Belongs to the histone-like protein H-NS family.</text>
</comment>
<feature type="region of interest" description="Disordered" evidence="5">
    <location>
        <begin position="22"/>
        <end position="44"/>
    </location>
</feature>
<feature type="domain" description="DNA-binding protein H-NS-like C-terminal" evidence="6">
    <location>
        <begin position="76"/>
        <end position="119"/>
    </location>
</feature>
<keyword evidence="4" id="KW-0238">DNA-binding</keyword>
<dbReference type="Pfam" id="PF00816">
    <property type="entry name" value="Histone_HNS"/>
    <property type="match status" value="1"/>
</dbReference>
<evidence type="ECO:0000256" key="4">
    <source>
        <dbReference type="ARBA" id="ARBA00023125"/>
    </source>
</evidence>
<organism evidence="7 8">
    <name type="scientific">Roseomonas elaeocarpi</name>
    <dbReference type="NCBI Taxonomy" id="907779"/>
    <lineage>
        <taxon>Bacteria</taxon>
        <taxon>Pseudomonadati</taxon>
        <taxon>Pseudomonadota</taxon>
        <taxon>Alphaproteobacteria</taxon>
        <taxon>Acetobacterales</taxon>
        <taxon>Roseomonadaceae</taxon>
        <taxon>Roseomonas</taxon>
    </lineage>
</organism>
<sequence length="121" mass="13196">MARTVNLDEWTVPELTALIQDAEAKRDEKMEGARQSLREEMESRAAELGLSIEGLLGSRAAAPRAQQNSGRRGGARKSSGTVAAKYRGPNGEEWTGRGRPPKWLAELEAKGGKREDHLING</sequence>
<dbReference type="PANTHER" id="PTHR38097">
    <property type="match status" value="1"/>
</dbReference>
<feature type="region of interest" description="Disordered" evidence="5">
    <location>
        <begin position="59"/>
        <end position="121"/>
    </location>
</feature>
<evidence type="ECO:0000313" key="8">
    <source>
        <dbReference type="Proteomes" id="UP001589865"/>
    </source>
</evidence>
<dbReference type="Proteomes" id="UP001589865">
    <property type="component" value="Unassembled WGS sequence"/>
</dbReference>
<feature type="compositionally biased region" description="Basic and acidic residues" evidence="5">
    <location>
        <begin position="105"/>
        <end position="121"/>
    </location>
</feature>
<evidence type="ECO:0000256" key="1">
    <source>
        <dbReference type="ARBA" id="ARBA00004453"/>
    </source>
</evidence>
<dbReference type="InterPro" id="IPR037150">
    <property type="entry name" value="H-NS_C_dom_sf"/>
</dbReference>
<dbReference type="EMBL" id="JBHLUN010000002">
    <property type="protein sequence ID" value="MFC0407469.1"/>
    <property type="molecule type" value="Genomic_DNA"/>
</dbReference>
<dbReference type="Gene3D" id="4.10.430.10">
    <property type="entry name" value="Histone-like protein H-NS, C-terminal domain"/>
    <property type="match status" value="1"/>
</dbReference>
<dbReference type="RefSeq" id="WP_377043169.1">
    <property type="nucleotide sequence ID" value="NZ_JBHLUN010000002.1"/>
</dbReference>
<keyword evidence="8" id="KW-1185">Reference proteome</keyword>
<reference evidence="7 8" key="1">
    <citation type="submission" date="2024-09" db="EMBL/GenBank/DDBJ databases">
        <authorList>
            <person name="Sun Q."/>
            <person name="Mori K."/>
        </authorList>
    </citation>
    <scope>NUCLEOTIDE SEQUENCE [LARGE SCALE GENOMIC DNA]</scope>
    <source>
        <strain evidence="7 8">TBRC 5777</strain>
    </source>
</reference>
<dbReference type="SUPFAM" id="SSF81273">
    <property type="entry name" value="H-NS histone-like proteins"/>
    <property type="match status" value="1"/>
</dbReference>